<reference evidence="2" key="2">
    <citation type="journal article" date="2021" name="PeerJ">
        <title>Extensive microbial diversity within the chicken gut microbiome revealed by metagenomics and culture.</title>
        <authorList>
            <person name="Gilroy R."/>
            <person name="Ravi A."/>
            <person name="Getino M."/>
            <person name="Pursley I."/>
            <person name="Horton D.L."/>
            <person name="Alikhan N.F."/>
            <person name="Baker D."/>
            <person name="Gharbi K."/>
            <person name="Hall N."/>
            <person name="Watson M."/>
            <person name="Adriaenssens E.M."/>
            <person name="Foster-Nyarko E."/>
            <person name="Jarju S."/>
            <person name="Secka A."/>
            <person name="Antonio M."/>
            <person name="Oren A."/>
            <person name="Chaudhuri R.R."/>
            <person name="La Ragione R."/>
            <person name="Hildebrand F."/>
            <person name="Pallen M.J."/>
        </authorList>
    </citation>
    <scope>NUCLEOTIDE SEQUENCE</scope>
    <source>
        <strain evidence="2">ChiSjej3B21-11622</strain>
    </source>
</reference>
<feature type="transmembrane region" description="Helical" evidence="1">
    <location>
        <begin position="135"/>
        <end position="154"/>
    </location>
</feature>
<feature type="transmembrane region" description="Helical" evidence="1">
    <location>
        <begin position="95"/>
        <end position="115"/>
    </location>
</feature>
<dbReference type="EMBL" id="DVFT01000149">
    <property type="protein sequence ID" value="HIQ96911.1"/>
    <property type="molecule type" value="Genomic_DNA"/>
</dbReference>
<keyword evidence="1" id="KW-1133">Transmembrane helix</keyword>
<dbReference type="AlphaFoldDB" id="A0A9D0ZW03"/>
<evidence type="ECO:0000256" key="1">
    <source>
        <dbReference type="SAM" id="Phobius"/>
    </source>
</evidence>
<feature type="transmembrane region" description="Helical" evidence="1">
    <location>
        <begin position="201"/>
        <end position="221"/>
    </location>
</feature>
<keyword evidence="1" id="KW-0812">Transmembrane</keyword>
<evidence type="ECO:0000313" key="2">
    <source>
        <dbReference type="EMBL" id="HIQ96911.1"/>
    </source>
</evidence>
<gene>
    <name evidence="2" type="ORF">IAB26_10140</name>
</gene>
<organism evidence="2 3">
    <name type="scientific">Candidatus Limivivens merdigallinarum</name>
    <dbReference type="NCBI Taxonomy" id="2840859"/>
    <lineage>
        <taxon>Bacteria</taxon>
        <taxon>Bacillati</taxon>
        <taxon>Bacillota</taxon>
        <taxon>Clostridia</taxon>
        <taxon>Lachnospirales</taxon>
        <taxon>Lachnospiraceae</taxon>
        <taxon>Lachnospiraceae incertae sedis</taxon>
        <taxon>Candidatus Limivivens</taxon>
    </lineage>
</organism>
<dbReference type="Proteomes" id="UP000886886">
    <property type="component" value="Unassembled WGS sequence"/>
</dbReference>
<sequence length="422" mass="49354">MGEIIVQIYGIALIYSTMCRLLEPKSKSRRHWMRHLAAAGLLFLIDMLQWYAAVAAAKADSAWVDFVRSISRFATQYMFLAAAHWIFCGSYVKLFFAYFLSGFLFEILFAASQLILTPLRPKEMPWLSFEANSIYTLWLLLSITALGLCLSPLLKKQMRKFRSMDVGGTLPEKAAAWFLWIVLGTGYLPNRANMEFYGFKMFLIIAFWIVGNAICGALILWNEYQAEKRRNQSIRLQTQLLKEHEKVMEAQIQFSRRLQQEIREQLEKLSREKRSLPKTEVRNYYERLLELSKSEPQKEYNSNPIINQFLIEKIGEWERDGHRVSVLHHAPRMCETNTTAWLKALQRLFQEMDHQSLRQHSAVVLRMDSALGHELFTVQYEAGKRIRKRTAFWLGGMLRRYGGGFEISEKKGRYRVVMEMEA</sequence>
<feature type="transmembrane region" description="Helical" evidence="1">
    <location>
        <begin position="69"/>
        <end position="88"/>
    </location>
</feature>
<protein>
    <submittedName>
        <fullName evidence="2">Uncharacterized protein</fullName>
    </submittedName>
</protein>
<reference evidence="2" key="1">
    <citation type="submission" date="2020-10" db="EMBL/GenBank/DDBJ databases">
        <authorList>
            <person name="Gilroy R."/>
        </authorList>
    </citation>
    <scope>NUCLEOTIDE SEQUENCE</scope>
    <source>
        <strain evidence="2">ChiSjej3B21-11622</strain>
    </source>
</reference>
<comment type="caution">
    <text evidence="2">The sequence shown here is derived from an EMBL/GenBank/DDBJ whole genome shotgun (WGS) entry which is preliminary data.</text>
</comment>
<feature type="transmembrane region" description="Helical" evidence="1">
    <location>
        <begin position="6"/>
        <end position="23"/>
    </location>
</feature>
<proteinExistence type="predicted"/>
<feature type="transmembrane region" description="Helical" evidence="1">
    <location>
        <begin position="174"/>
        <end position="189"/>
    </location>
</feature>
<keyword evidence="1" id="KW-0472">Membrane</keyword>
<name>A0A9D0ZW03_9FIRM</name>
<accession>A0A9D0ZW03</accession>
<feature type="transmembrane region" description="Helical" evidence="1">
    <location>
        <begin position="35"/>
        <end position="57"/>
    </location>
</feature>
<evidence type="ECO:0000313" key="3">
    <source>
        <dbReference type="Proteomes" id="UP000886886"/>
    </source>
</evidence>